<dbReference type="PANTHER" id="PTHR43377">
    <property type="entry name" value="BILIVERDIN REDUCTASE A"/>
    <property type="match status" value="1"/>
</dbReference>
<proteinExistence type="predicted"/>
<protein>
    <recommendedName>
        <fullName evidence="1">Gfo/Idh/MocA-like oxidoreductase N-terminal domain-containing protein</fullName>
    </recommendedName>
</protein>
<sequence length="345" mass="37839">MFRTLVVGLGRAGAGLHLPVLLRLRRESGHLFAGAPLLAVDPRASAAPEFPEVRLVASPAAARQVLDPARTVVHLCTPPRRRAELVAELAELGFRRLIIEKPLTAHPADLTALAELVHGRRLEVSVVAPWLASSLTDRLARLVHDGELGELRRITVRQHKPRFRRSLLTDGHPTAFDVEIPHSLGVALRLAGDAEVVQAGSRDLRVGERLRPALGGARLVLAHHGGVRTEIVSDLTSPVRERRITLRFTHGTAVGHFPGSADDEYAQLRLSGRRVESREVFPDDSLGNYLRQTYARFLAGPVPPSAGFDTHVRAVRLLGDAKRLSGTDLLLHEPESRQRELSHVH</sequence>
<dbReference type="Pfam" id="PF01408">
    <property type="entry name" value="GFO_IDH_MocA"/>
    <property type="match status" value="1"/>
</dbReference>
<dbReference type="RefSeq" id="WP_344443585.1">
    <property type="nucleotide sequence ID" value="NZ_BAAALF010000082.1"/>
</dbReference>
<evidence type="ECO:0000313" key="3">
    <source>
        <dbReference type="Proteomes" id="UP001500037"/>
    </source>
</evidence>
<dbReference type="Gene3D" id="3.40.50.720">
    <property type="entry name" value="NAD(P)-binding Rossmann-like Domain"/>
    <property type="match status" value="1"/>
</dbReference>
<reference evidence="2 3" key="1">
    <citation type="journal article" date="2019" name="Int. J. Syst. Evol. Microbiol.">
        <title>The Global Catalogue of Microorganisms (GCM) 10K type strain sequencing project: providing services to taxonomists for standard genome sequencing and annotation.</title>
        <authorList>
            <consortium name="The Broad Institute Genomics Platform"/>
            <consortium name="The Broad Institute Genome Sequencing Center for Infectious Disease"/>
            <person name="Wu L."/>
            <person name="Ma J."/>
        </authorList>
    </citation>
    <scope>NUCLEOTIDE SEQUENCE [LARGE SCALE GENOMIC DNA]</scope>
    <source>
        <strain evidence="2 3">JCM 13004</strain>
    </source>
</reference>
<dbReference type="EMBL" id="BAAALF010000082">
    <property type="protein sequence ID" value="GAA1248216.1"/>
    <property type="molecule type" value="Genomic_DNA"/>
</dbReference>
<dbReference type="InterPro" id="IPR036291">
    <property type="entry name" value="NAD(P)-bd_dom_sf"/>
</dbReference>
<name>A0ABN1WEZ0_9ACTN</name>
<dbReference type="SUPFAM" id="SSF51735">
    <property type="entry name" value="NAD(P)-binding Rossmann-fold domains"/>
    <property type="match status" value="1"/>
</dbReference>
<accession>A0ABN1WEZ0</accession>
<keyword evidence="3" id="KW-1185">Reference proteome</keyword>
<organism evidence="2 3">
    <name type="scientific">Kitasatospora nipponensis</name>
    <dbReference type="NCBI Taxonomy" id="258049"/>
    <lineage>
        <taxon>Bacteria</taxon>
        <taxon>Bacillati</taxon>
        <taxon>Actinomycetota</taxon>
        <taxon>Actinomycetes</taxon>
        <taxon>Kitasatosporales</taxon>
        <taxon>Streptomycetaceae</taxon>
        <taxon>Kitasatospora</taxon>
    </lineage>
</organism>
<dbReference type="PANTHER" id="PTHR43377:SF1">
    <property type="entry name" value="BILIVERDIN REDUCTASE A"/>
    <property type="match status" value="1"/>
</dbReference>
<gene>
    <name evidence="2" type="ORF">GCM10009665_43890</name>
</gene>
<dbReference type="InterPro" id="IPR051450">
    <property type="entry name" value="Gfo/Idh/MocA_Oxidoreductases"/>
</dbReference>
<dbReference type="Proteomes" id="UP001500037">
    <property type="component" value="Unassembled WGS sequence"/>
</dbReference>
<dbReference type="SUPFAM" id="SSF55347">
    <property type="entry name" value="Glyceraldehyde-3-phosphate dehydrogenase-like, C-terminal domain"/>
    <property type="match status" value="1"/>
</dbReference>
<dbReference type="Gene3D" id="3.30.360.10">
    <property type="entry name" value="Dihydrodipicolinate Reductase, domain 2"/>
    <property type="match status" value="1"/>
</dbReference>
<comment type="caution">
    <text evidence="2">The sequence shown here is derived from an EMBL/GenBank/DDBJ whole genome shotgun (WGS) entry which is preliminary data.</text>
</comment>
<evidence type="ECO:0000259" key="1">
    <source>
        <dbReference type="Pfam" id="PF01408"/>
    </source>
</evidence>
<evidence type="ECO:0000313" key="2">
    <source>
        <dbReference type="EMBL" id="GAA1248216.1"/>
    </source>
</evidence>
<feature type="domain" description="Gfo/Idh/MocA-like oxidoreductase N-terminal" evidence="1">
    <location>
        <begin position="2"/>
        <end position="125"/>
    </location>
</feature>
<dbReference type="InterPro" id="IPR000683">
    <property type="entry name" value="Gfo/Idh/MocA-like_OxRdtase_N"/>
</dbReference>